<evidence type="ECO:0000256" key="2">
    <source>
        <dbReference type="ARBA" id="ARBA00022448"/>
    </source>
</evidence>
<proteinExistence type="inferred from homology"/>
<dbReference type="SUPFAM" id="SSF52540">
    <property type="entry name" value="P-loop containing nucleoside triphosphate hydrolases"/>
    <property type="match status" value="1"/>
</dbReference>
<dbReference type="PANTHER" id="PTHR43335">
    <property type="entry name" value="ABC TRANSPORTER, ATP-BINDING PROTEIN"/>
    <property type="match status" value="1"/>
</dbReference>
<dbReference type="InterPro" id="IPR003439">
    <property type="entry name" value="ABC_transporter-like_ATP-bd"/>
</dbReference>
<dbReference type="GO" id="GO:0005524">
    <property type="term" value="F:ATP binding"/>
    <property type="evidence" value="ECO:0007669"/>
    <property type="project" value="UniProtKB-KW"/>
</dbReference>
<dbReference type="AlphaFoldDB" id="A0A6J7HEV5"/>
<reference evidence="6" key="1">
    <citation type="submission" date="2020-05" db="EMBL/GenBank/DDBJ databases">
        <authorList>
            <person name="Chiriac C."/>
            <person name="Salcher M."/>
            <person name="Ghai R."/>
            <person name="Kavagutti S V."/>
        </authorList>
    </citation>
    <scope>NUCLEOTIDE SEQUENCE</scope>
</reference>
<feature type="domain" description="ABC transporter" evidence="5">
    <location>
        <begin position="4"/>
        <end position="222"/>
    </location>
</feature>
<evidence type="ECO:0000256" key="4">
    <source>
        <dbReference type="ARBA" id="ARBA00022840"/>
    </source>
</evidence>
<accession>A0A6J7HEV5</accession>
<dbReference type="Gene3D" id="3.40.50.300">
    <property type="entry name" value="P-loop containing nucleotide triphosphate hydrolases"/>
    <property type="match status" value="1"/>
</dbReference>
<evidence type="ECO:0000259" key="5">
    <source>
        <dbReference type="PROSITE" id="PS50893"/>
    </source>
</evidence>
<dbReference type="InterPro" id="IPR027417">
    <property type="entry name" value="P-loop_NTPase"/>
</dbReference>
<keyword evidence="4" id="KW-0067">ATP-binding</keyword>
<organism evidence="6">
    <name type="scientific">freshwater metagenome</name>
    <dbReference type="NCBI Taxonomy" id="449393"/>
    <lineage>
        <taxon>unclassified sequences</taxon>
        <taxon>metagenomes</taxon>
        <taxon>ecological metagenomes</taxon>
    </lineage>
</organism>
<dbReference type="PROSITE" id="PS50893">
    <property type="entry name" value="ABC_TRANSPORTER_2"/>
    <property type="match status" value="1"/>
</dbReference>
<evidence type="ECO:0000256" key="3">
    <source>
        <dbReference type="ARBA" id="ARBA00022741"/>
    </source>
</evidence>
<evidence type="ECO:0000256" key="1">
    <source>
        <dbReference type="ARBA" id="ARBA00005417"/>
    </source>
</evidence>
<name>A0A6J7HEV5_9ZZZZ</name>
<dbReference type="PANTHER" id="PTHR43335:SF11">
    <property type="entry name" value="ABC TRANSPORTER RELATED"/>
    <property type="match status" value="1"/>
</dbReference>
<keyword evidence="2" id="KW-0813">Transport</keyword>
<dbReference type="SMART" id="SM00382">
    <property type="entry name" value="AAA"/>
    <property type="match status" value="1"/>
</dbReference>
<comment type="similarity">
    <text evidence="1">Belongs to the ABC transporter superfamily.</text>
</comment>
<protein>
    <submittedName>
        <fullName evidence="6">Unannotated protein</fullName>
    </submittedName>
</protein>
<dbReference type="InterPro" id="IPR003593">
    <property type="entry name" value="AAA+_ATPase"/>
</dbReference>
<keyword evidence="3" id="KW-0547">Nucleotide-binding</keyword>
<dbReference type="EMBL" id="CAFBMX010000001">
    <property type="protein sequence ID" value="CAB4915503.1"/>
    <property type="molecule type" value="Genomic_DNA"/>
</dbReference>
<sequence length="227" mass="24234">MSAIELDGLARRYGDRTALADVTLTLEEGATLIVFGPNGAGKSTLLRVLATLLRPSAGHARIFGSDVRTEGWRVRGRIGFLGHDALLYGDLTAAENLSYQARLHGLRDARERIAQLLEAVGLTARADDRVHTYSRGMVQRLAACRAVLHDPPVLLLDEPRANLDPAAAELLEPLLGRASGRTRVVTSHDPAGGLAEGDVALGLRAGRPVLLRPAADVSAAEIGELYR</sequence>
<evidence type="ECO:0000313" key="6">
    <source>
        <dbReference type="EMBL" id="CAB4915503.1"/>
    </source>
</evidence>
<dbReference type="Pfam" id="PF00005">
    <property type="entry name" value="ABC_tran"/>
    <property type="match status" value="1"/>
</dbReference>
<dbReference type="GO" id="GO:0016887">
    <property type="term" value="F:ATP hydrolysis activity"/>
    <property type="evidence" value="ECO:0007669"/>
    <property type="project" value="InterPro"/>
</dbReference>
<gene>
    <name evidence="6" type="ORF">UFOPK3674_00210</name>
</gene>